<accession>A0AAV4G6X7</accession>
<keyword evidence="4" id="KW-1185">Reference proteome</keyword>
<name>A0AAV4G6X7_9GAST</name>
<dbReference type="PROSITE" id="PS50994">
    <property type="entry name" value="INTEGRASE"/>
    <property type="match status" value="1"/>
</dbReference>
<dbReference type="InterPro" id="IPR001584">
    <property type="entry name" value="Integrase_cat-core"/>
</dbReference>
<feature type="region of interest" description="Disordered" evidence="1">
    <location>
        <begin position="1"/>
        <end position="21"/>
    </location>
</feature>
<dbReference type="Gene3D" id="3.30.420.10">
    <property type="entry name" value="Ribonuclease H-like superfamily/Ribonuclease H"/>
    <property type="match status" value="1"/>
</dbReference>
<dbReference type="GO" id="GO:0015074">
    <property type="term" value="P:DNA integration"/>
    <property type="evidence" value="ECO:0007669"/>
    <property type="project" value="InterPro"/>
</dbReference>
<gene>
    <name evidence="3" type="ORF">ElyMa_005922700</name>
</gene>
<dbReference type="InterPro" id="IPR036397">
    <property type="entry name" value="RNaseH_sf"/>
</dbReference>
<dbReference type="AlphaFoldDB" id="A0AAV4G6X7"/>
<proteinExistence type="predicted"/>
<dbReference type="GO" id="GO:0003676">
    <property type="term" value="F:nucleic acid binding"/>
    <property type="evidence" value="ECO:0007669"/>
    <property type="project" value="InterPro"/>
</dbReference>
<dbReference type="InterPro" id="IPR050951">
    <property type="entry name" value="Retrovirus_Pol_polyprotein"/>
</dbReference>
<dbReference type="EMBL" id="BMAT01011872">
    <property type="protein sequence ID" value="GFR81342.1"/>
    <property type="molecule type" value="Genomic_DNA"/>
</dbReference>
<sequence>MSLSTARGASAAKLQHPAPRRTPVARASLEIVAMDFTHLEMSRDGFEDVLVITDVYSKWVVAVPLKDQTDETVVCALIDHWILNFGAPIQLHSDQGRNFESRLVGLLYMVMECVRGSTPRCINYSEPCQKATRLPGLDT</sequence>
<dbReference type="Proteomes" id="UP000762676">
    <property type="component" value="Unassembled WGS sequence"/>
</dbReference>
<evidence type="ECO:0000259" key="2">
    <source>
        <dbReference type="PROSITE" id="PS50994"/>
    </source>
</evidence>
<evidence type="ECO:0000256" key="1">
    <source>
        <dbReference type="SAM" id="MobiDB-lite"/>
    </source>
</evidence>
<evidence type="ECO:0000313" key="3">
    <source>
        <dbReference type="EMBL" id="GFR81342.1"/>
    </source>
</evidence>
<protein>
    <submittedName>
        <fullName evidence="3">Pol polyprotein</fullName>
    </submittedName>
</protein>
<dbReference type="PANTHER" id="PTHR37984:SF15">
    <property type="entry name" value="INTEGRASE CATALYTIC DOMAIN-CONTAINING PROTEIN"/>
    <property type="match status" value="1"/>
</dbReference>
<feature type="domain" description="Integrase catalytic" evidence="2">
    <location>
        <begin position="19"/>
        <end position="139"/>
    </location>
</feature>
<dbReference type="PANTHER" id="PTHR37984">
    <property type="entry name" value="PROTEIN CBG26694"/>
    <property type="match status" value="1"/>
</dbReference>
<dbReference type="Pfam" id="PF00665">
    <property type="entry name" value="rve"/>
    <property type="match status" value="1"/>
</dbReference>
<dbReference type="SUPFAM" id="SSF53098">
    <property type="entry name" value="Ribonuclease H-like"/>
    <property type="match status" value="1"/>
</dbReference>
<reference evidence="3 4" key="1">
    <citation type="journal article" date="2021" name="Elife">
        <title>Chloroplast acquisition without the gene transfer in kleptoplastic sea slugs, Plakobranchus ocellatus.</title>
        <authorList>
            <person name="Maeda T."/>
            <person name="Takahashi S."/>
            <person name="Yoshida T."/>
            <person name="Shimamura S."/>
            <person name="Takaki Y."/>
            <person name="Nagai Y."/>
            <person name="Toyoda A."/>
            <person name="Suzuki Y."/>
            <person name="Arimoto A."/>
            <person name="Ishii H."/>
            <person name="Satoh N."/>
            <person name="Nishiyama T."/>
            <person name="Hasebe M."/>
            <person name="Maruyama T."/>
            <person name="Minagawa J."/>
            <person name="Obokata J."/>
            <person name="Shigenobu S."/>
        </authorList>
    </citation>
    <scope>NUCLEOTIDE SEQUENCE [LARGE SCALE GENOMIC DNA]</scope>
</reference>
<comment type="caution">
    <text evidence="3">The sequence shown here is derived from an EMBL/GenBank/DDBJ whole genome shotgun (WGS) entry which is preliminary data.</text>
</comment>
<evidence type="ECO:0000313" key="4">
    <source>
        <dbReference type="Proteomes" id="UP000762676"/>
    </source>
</evidence>
<organism evidence="3 4">
    <name type="scientific">Elysia marginata</name>
    <dbReference type="NCBI Taxonomy" id="1093978"/>
    <lineage>
        <taxon>Eukaryota</taxon>
        <taxon>Metazoa</taxon>
        <taxon>Spiralia</taxon>
        <taxon>Lophotrochozoa</taxon>
        <taxon>Mollusca</taxon>
        <taxon>Gastropoda</taxon>
        <taxon>Heterobranchia</taxon>
        <taxon>Euthyneura</taxon>
        <taxon>Panpulmonata</taxon>
        <taxon>Sacoglossa</taxon>
        <taxon>Placobranchoidea</taxon>
        <taxon>Plakobranchidae</taxon>
        <taxon>Elysia</taxon>
    </lineage>
</organism>
<dbReference type="InterPro" id="IPR012337">
    <property type="entry name" value="RNaseH-like_sf"/>
</dbReference>